<feature type="domain" description="Transcription factor CBF/NF-Y/archaeal histone" evidence="4">
    <location>
        <begin position="241"/>
        <end position="301"/>
    </location>
</feature>
<feature type="compositionally biased region" description="Polar residues" evidence="3">
    <location>
        <begin position="15"/>
        <end position="24"/>
    </location>
</feature>
<organism evidence="5 6">
    <name type="scientific">Digitaria exilis</name>
    <dbReference type="NCBI Taxonomy" id="1010633"/>
    <lineage>
        <taxon>Eukaryota</taxon>
        <taxon>Viridiplantae</taxon>
        <taxon>Streptophyta</taxon>
        <taxon>Embryophyta</taxon>
        <taxon>Tracheophyta</taxon>
        <taxon>Spermatophyta</taxon>
        <taxon>Magnoliopsida</taxon>
        <taxon>Liliopsida</taxon>
        <taxon>Poales</taxon>
        <taxon>Poaceae</taxon>
        <taxon>PACMAD clade</taxon>
        <taxon>Panicoideae</taxon>
        <taxon>Panicodae</taxon>
        <taxon>Paniceae</taxon>
        <taxon>Anthephorinae</taxon>
        <taxon>Digitaria</taxon>
    </lineage>
</organism>
<feature type="compositionally biased region" description="Low complexity" evidence="3">
    <location>
        <begin position="36"/>
        <end position="48"/>
    </location>
</feature>
<feature type="compositionally biased region" description="Basic and acidic residues" evidence="3">
    <location>
        <begin position="50"/>
        <end position="61"/>
    </location>
</feature>
<dbReference type="PANTHER" id="PTHR10252">
    <property type="entry name" value="HISTONE-LIKE TRANSCRIPTION FACTOR CCAAT-RELATED"/>
    <property type="match status" value="1"/>
</dbReference>
<dbReference type="EMBL" id="JACEFO010001756">
    <property type="protein sequence ID" value="KAF8708811.1"/>
    <property type="molecule type" value="Genomic_DNA"/>
</dbReference>
<sequence>MAGKKTTPVKPAPPSTQRNGSATPGSKGRPKKASEEASAASAKAPKSPKITKEKPAPAKEGGKRKKQQAPGDAAAPAKKRRKGDGPGPKPQKEPKPAKKEQPSGKPEKPATPAKKQQPSGKPGKPATPSKKQQSSSKPEKPATPAKKQRSPGKPKKATPTKQHSPGKTRKSPAPATTPTKKKQAKPEMPMPTKKKRGDDEPQKEPRSPKRASGDGEAPASTPVKKKRKDQKAAAADMGACSFPMARVRQLMRAEDDTIRPSNEAVFLINKASELFLGKFAEDAYHNALKERKKSIIYDNLCKLVLPTNLLFSFLKRQLKVQCVYIKQRVEEYSKHPNSTQKTSDWRNTNCLLT</sequence>
<dbReference type="AlphaFoldDB" id="A0A835ERA6"/>
<feature type="region of interest" description="Disordered" evidence="3">
    <location>
        <begin position="1"/>
        <end position="236"/>
    </location>
</feature>
<feature type="compositionally biased region" description="Basic residues" evidence="3">
    <location>
        <begin position="146"/>
        <end position="170"/>
    </location>
</feature>
<dbReference type="InterPro" id="IPR050568">
    <property type="entry name" value="Transcr_DNA_Rep_Reg"/>
</dbReference>
<dbReference type="Gene3D" id="1.10.20.10">
    <property type="entry name" value="Histone, subunit A"/>
    <property type="match status" value="1"/>
</dbReference>
<dbReference type="Pfam" id="PF00808">
    <property type="entry name" value="CBFD_NFYB_HMF"/>
    <property type="match status" value="1"/>
</dbReference>
<proteinExistence type="predicted"/>
<dbReference type="GO" id="GO:0006355">
    <property type="term" value="P:regulation of DNA-templated transcription"/>
    <property type="evidence" value="ECO:0007669"/>
    <property type="project" value="TreeGrafter"/>
</dbReference>
<evidence type="ECO:0000256" key="1">
    <source>
        <dbReference type="ARBA" id="ARBA00004123"/>
    </source>
</evidence>
<feature type="compositionally biased region" description="Basic and acidic residues" evidence="3">
    <location>
        <begin position="90"/>
        <end position="108"/>
    </location>
</feature>
<dbReference type="InterPro" id="IPR009072">
    <property type="entry name" value="Histone-fold"/>
</dbReference>
<protein>
    <recommendedName>
        <fullName evidence="4">Transcription factor CBF/NF-Y/archaeal histone domain-containing protein</fullName>
    </recommendedName>
</protein>
<evidence type="ECO:0000259" key="4">
    <source>
        <dbReference type="Pfam" id="PF00808"/>
    </source>
</evidence>
<gene>
    <name evidence="5" type="ORF">HU200_030200</name>
</gene>
<dbReference type="GO" id="GO:0000976">
    <property type="term" value="F:transcription cis-regulatory region binding"/>
    <property type="evidence" value="ECO:0007669"/>
    <property type="project" value="TreeGrafter"/>
</dbReference>
<dbReference type="GO" id="GO:0005634">
    <property type="term" value="C:nucleus"/>
    <property type="evidence" value="ECO:0007669"/>
    <property type="project" value="UniProtKB-SubCell"/>
</dbReference>
<evidence type="ECO:0000313" key="6">
    <source>
        <dbReference type="Proteomes" id="UP000636709"/>
    </source>
</evidence>
<comment type="caution">
    <text evidence="5">The sequence shown here is derived from an EMBL/GenBank/DDBJ whole genome shotgun (WGS) entry which is preliminary data.</text>
</comment>
<evidence type="ECO:0000256" key="2">
    <source>
        <dbReference type="ARBA" id="ARBA00023242"/>
    </source>
</evidence>
<name>A0A835ERA6_9POAL</name>
<dbReference type="InterPro" id="IPR003958">
    <property type="entry name" value="CBFA_NFYB_domain"/>
</dbReference>
<keyword evidence="6" id="KW-1185">Reference proteome</keyword>
<dbReference type="PANTHER" id="PTHR10252:SF93">
    <property type="entry name" value="DNA POLYMERASE II SUBUNIT B3-1"/>
    <property type="match status" value="1"/>
</dbReference>
<accession>A0A835ERA6</accession>
<dbReference type="GO" id="GO:0046982">
    <property type="term" value="F:protein heterodimerization activity"/>
    <property type="evidence" value="ECO:0007669"/>
    <property type="project" value="InterPro"/>
</dbReference>
<feature type="compositionally biased region" description="Basic and acidic residues" evidence="3">
    <location>
        <begin position="196"/>
        <end position="213"/>
    </location>
</feature>
<feature type="compositionally biased region" description="Low complexity" evidence="3">
    <location>
        <begin position="112"/>
        <end position="136"/>
    </location>
</feature>
<dbReference type="SUPFAM" id="SSF47113">
    <property type="entry name" value="Histone-fold"/>
    <property type="match status" value="1"/>
</dbReference>
<evidence type="ECO:0000256" key="3">
    <source>
        <dbReference type="SAM" id="MobiDB-lite"/>
    </source>
</evidence>
<reference evidence="5" key="1">
    <citation type="submission" date="2020-07" db="EMBL/GenBank/DDBJ databases">
        <title>Genome sequence and genetic diversity analysis of an under-domesticated orphan crop, white fonio (Digitaria exilis).</title>
        <authorList>
            <person name="Bennetzen J.L."/>
            <person name="Chen S."/>
            <person name="Ma X."/>
            <person name="Wang X."/>
            <person name="Yssel A.E.J."/>
            <person name="Chaluvadi S.R."/>
            <person name="Johnson M."/>
            <person name="Gangashetty P."/>
            <person name="Hamidou F."/>
            <person name="Sanogo M.D."/>
            <person name="Zwaenepoel A."/>
            <person name="Wallace J."/>
            <person name="Van De Peer Y."/>
            <person name="Van Deynze A."/>
        </authorList>
    </citation>
    <scope>NUCLEOTIDE SEQUENCE</scope>
    <source>
        <tissue evidence="5">Leaves</tissue>
    </source>
</reference>
<dbReference type="OrthoDB" id="636685at2759"/>
<comment type="subcellular location">
    <subcellularLocation>
        <location evidence="1">Nucleus</location>
    </subcellularLocation>
</comment>
<dbReference type="Proteomes" id="UP000636709">
    <property type="component" value="Unassembled WGS sequence"/>
</dbReference>
<keyword evidence="2" id="KW-0539">Nucleus</keyword>
<evidence type="ECO:0000313" key="5">
    <source>
        <dbReference type="EMBL" id="KAF8708811.1"/>
    </source>
</evidence>